<dbReference type="InterPro" id="IPR031348">
    <property type="entry name" value="PigL_N"/>
</dbReference>
<dbReference type="Proteomes" id="UP000829685">
    <property type="component" value="Unassembled WGS sequence"/>
</dbReference>
<feature type="domain" description="Azaphilone pigments biosynthesis cluster protein L N-terminal" evidence="2">
    <location>
        <begin position="2"/>
        <end position="212"/>
    </location>
</feature>
<keyword evidence="4" id="KW-1185">Reference proteome</keyword>
<dbReference type="Pfam" id="PF17111">
    <property type="entry name" value="PigL_N"/>
    <property type="match status" value="1"/>
</dbReference>
<reference evidence="3" key="1">
    <citation type="submission" date="2021-03" db="EMBL/GenBank/DDBJ databases">
        <title>Revisited historic fungal species revealed as producer of novel bioactive compounds through whole genome sequencing and comparative genomics.</title>
        <authorList>
            <person name="Vignolle G.A."/>
            <person name="Hochenegger N."/>
            <person name="Mach R.L."/>
            <person name="Mach-Aigner A.R."/>
            <person name="Javad Rahimi M."/>
            <person name="Salim K.A."/>
            <person name="Chan C.M."/>
            <person name="Lim L.B.L."/>
            <person name="Cai F."/>
            <person name="Druzhinina I.S."/>
            <person name="U'Ren J.M."/>
            <person name="Derntl C."/>
        </authorList>
    </citation>
    <scope>NUCLEOTIDE SEQUENCE</scope>
    <source>
        <strain evidence="3">TUCIM 5799</strain>
    </source>
</reference>
<evidence type="ECO:0000259" key="2">
    <source>
        <dbReference type="Pfam" id="PF17111"/>
    </source>
</evidence>
<feature type="coiled-coil region" evidence="1">
    <location>
        <begin position="32"/>
        <end position="59"/>
    </location>
</feature>
<keyword evidence="1" id="KW-0175">Coiled coil</keyword>
<evidence type="ECO:0000313" key="3">
    <source>
        <dbReference type="EMBL" id="KAI1858262.1"/>
    </source>
</evidence>
<dbReference type="AlphaFoldDB" id="A0A9P9WDG6"/>
<accession>A0A9P9WDG6</accession>
<evidence type="ECO:0000256" key="1">
    <source>
        <dbReference type="SAM" id="Coils"/>
    </source>
</evidence>
<evidence type="ECO:0000313" key="4">
    <source>
        <dbReference type="Proteomes" id="UP000829685"/>
    </source>
</evidence>
<organism evidence="3 4">
    <name type="scientific">Neoarthrinium moseri</name>
    <dbReference type="NCBI Taxonomy" id="1658444"/>
    <lineage>
        <taxon>Eukaryota</taxon>
        <taxon>Fungi</taxon>
        <taxon>Dikarya</taxon>
        <taxon>Ascomycota</taxon>
        <taxon>Pezizomycotina</taxon>
        <taxon>Sordariomycetes</taxon>
        <taxon>Xylariomycetidae</taxon>
        <taxon>Amphisphaeriales</taxon>
        <taxon>Apiosporaceae</taxon>
        <taxon>Neoarthrinium</taxon>
    </lineage>
</organism>
<gene>
    <name evidence="3" type="ORF">JX265_010930</name>
</gene>
<protein>
    <recommendedName>
        <fullName evidence="2">Azaphilone pigments biosynthesis cluster protein L N-terminal domain-containing protein</fullName>
    </recommendedName>
</protein>
<feature type="coiled-coil region" evidence="1">
    <location>
        <begin position="148"/>
        <end position="179"/>
    </location>
</feature>
<proteinExistence type="predicted"/>
<feature type="coiled-coil region" evidence="1">
    <location>
        <begin position="261"/>
        <end position="288"/>
    </location>
</feature>
<name>A0A9P9WDG6_9PEZI</name>
<sequence length="389" mass="42585">MADPLSVSSALVAIVAAAAQSSQILYQTVQSFRNHQRAIKQLREELEALVEVLESLQILADRDPASFQPLRLPLLQCHQACAEFNALIRSCGRHSGGGRTSFRDWARLRYMDGDVMHFTNMLAGYKSTIAIALADANLRSTSVTLRVLNEYKDMIQSTTLDLEDHLENINEKLESLALRGTAGSGGALTTTTDQQRIQNEKDSTEQCLMICEKVLAHIDAMRLLPVIEDENGGGGNAVSAVSLLQLQKAHVMTLSALNECSDKLNDTVSDLKAHRQAAQERLQQQRRARLALPGEPVDAAEAAQRLVSERQSVEQCLAICTSASQQAASPRVHVLEDVSMGHDGQQVFVSTLGDLFSLKNVSAGDGAIQFVGSVSDTTLQHYFQYQQQR</sequence>
<dbReference type="EMBL" id="JAFIMR010000037">
    <property type="protein sequence ID" value="KAI1858262.1"/>
    <property type="molecule type" value="Genomic_DNA"/>
</dbReference>
<comment type="caution">
    <text evidence="3">The sequence shown here is derived from an EMBL/GenBank/DDBJ whole genome shotgun (WGS) entry which is preliminary data.</text>
</comment>